<dbReference type="SUPFAM" id="SSF52972">
    <property type="entry name" value="ITPase-like"/>
    <property type="match status" value="1"/>
</dbReference>
<evidence type="ECO:0000256" key="9">
    <source>
        <dbReference type="ARBA" id="ARBA00051875"/>
    </source>
</evidence>
<comment type="caution">
    <text evidence="17">The sequence shown here is derived from an EMBL/GenBank/DDBJ whole genome shotgun (WGS) entry which is preliminary data.</text>
</comment>
<evidence type="ECO:0000256" key="1">
    <source>
        <dbReference type="ARBA" id="ARBA00001946"/>
    </source>
</evidence>
<dbReference type="PANTHER" id="PTHR11067">
    <property type="entry name" value="INOSINE TRIPHOSPHATE PYROPHOSPHATASE/HAM1 PROTEIN"/>
    <property type="match status" value="1"/>
</dbReference>
<organism evidence="17">
    <name type="scientific">bioreactor metagenome</name>
    <dbReference type="NCBI Taxonomy" id="1076179"/>
    <lineage>
        <taxon>unclassified sequences</taxon>
        <taxon>metagenomes</taxon>
        <taxon>ecological metagenomes</taxon>
    </lineage>
</organism>
<dbReference type="AlphaFoldDB" id="A0A645FTM5"/>
<dbReference type="GO" id="GO:0036220">
    <property type="term" value="F:ITP diphosphatase activity"/>
    <property type="evidence" value="ECO:0007669"/>
    <property type="project" value="UniProtKB-EC"/>
</dbReference>
<keyword evidence="8" id="KW-0546">Nucleotide metabolism</keyword>
<dbReference type="GO" id="GO:0005829">
    <property type="term" value="C:cytosol"/>
    <property type="evidence" value="ECO:0007669"/>
    <property type="project" value="TreeGrafter"/>
</dbReference>
<dbReference type="GO" id="GO:0046872">
    <property type="term" value="F:metal ion binding"/>
    <property type="evidence" value="ECO:0007669"/>
    <property type="project" value="UniProtKB-KW"/>
</dbReference>
<comment type="subunit">
    <text evidence="3">Homodimer.</text>
</comment>
<evidence type="ECO:0000256" key="7">
    <source>
        <dbReference type="ARBA" id="ARBA00022842"/>
    </source>
</evidence>
<evidence type="ECO:0000256" key="11">
    <source>
        <dbReference type="ARBA" id="ARBA00066468"/>
    </source>
</evidence>
<dbReference type="CDD" id="cd00515">
    <property type="entry name" value="HAM1"/>
    <property type="match status" value="1"/>
</dbReference>
<gene>
    <name evidence="17" type="ORF">SDC9_164166</name>
</gene>
<dbReference type="Pfam" id="PF01725">
    <property type="entry name" value="Ham1p_like"/>
    <property type="match status" value="1"/>
</dbReference>
<keyword evidence="6 17" id="KW-0378">Hydrolase</keyword>
<dbReference type="GO" id="GO:0035870">
    <property type="term" value="F:dITP diphosphatase activity"/>
    <property type="evidence" value="ECO:0007669"/>
    <property type="project" value="RHEA"/>
</dbReference>
<comment type="cofactor">
    <cofactor evidence="1">
        <name>Mg(2+)</name>
        <dbReference type="ChEBI" id="CHEBI:18420"/>
    </cofactor>
</comment>
<evidence type="ECO:0000256" key="2">
    <source>
        <dbReference type="ARBA" id="ARBA00008023"/>
    </source>
</evidence>
<dbReference type="HAMAP" id="MF_01405">
    <property type="entry name" value="Non_canon_purine_NTPase"/>
    <property type="match status" value="1"/>
</dbReference>
<dbReference type="EC" id="3.6.1.66" evidence="11"/>
<dbReference type="InterPro" id="IPR002637">
    <property type="entry name" value="RdgB/HAM1"/>
</dbReference>
<evidence type="ECO:0000256" key="10">
    <source>
        <dbReference type="ARBA" id="ARBA00052017"/>
    </source>
</evidence>
<dbReference type="GO" id="GO:0009117">
    <property type="term" value="P:nucleotide metabolic process"/>
    <property type="evidence" value="ECO:0007669"/>
    <property type="project" value="UniProtKB-KW"/>
</dbReference>
<proteinExistence type="inferred from homology"/>
<dbReference type="PANTHER" id="PTHR11067:SF9">
    <property type="entry name" value="INOSINE TRIPHOSPHATE PYROPHOSPHATASE"/>
    <property type="match status" value="1"/>
</dbReference>
<comment type="catalytic activity">
    <reaction evidence="10">
        <text>XTP + H2O = XMP + diphosphate + H(+)</text>
        <dbReference type="Rhea" id="RHEA:28610"/>
        <dbReference type="ChEBI" id="CHEBI:15377"/>
        <dbReference type="ChEBI" id="CHEBI:15378"/>
        <dbReference type="ChEBI" id="CHEBI:33019"/>
        <dbReference type="ChEBI" id="CHEBI:57464"/>
        <dbReference type="ChEBI" id="CHEBI:61314"/>
        <dbReference type="EC" id="3.6.1.66"/>
    </reaction>
</comment>
<evidence type="ECO:0000256" key="5">
    <source>
        <dbReference type="ARBA" id="ARBA00022741"/>
    </source>
</evidence>
<dbReference type="Gene3D" id="3.90.950.10">
    <property type="match status" value="1"/>
</dbReference>
<dbReference type="GO" id="GO:0000166">
    <property type="term" value="F:nucleotide binding"/>
    <property type="evidence" value="ECO:0007669"/>
    <property type="project" value="UniProtKB-KW"/>
</dbReference>
<dbReference type="InterPro" id="IPR020922">
    <property type="entry name" value="dITP/XTP_pyrophosphatase"/>
</dbReference>
<name>A0A645FTM5_9ZZZZ</name>
<sequence>MLKVHKSKVLVSLMQYCFMDIVFATNNRHKVDEAQAILGADFSLTTPKDLKLFEEIPETANTLQGNAFMKAQFIWERFHIACFADDTGLEVEALNGAPGVYSARYAGEEHDPKANTEKLLKALAGKKNRTARFRTVVALIIDGDTFYFEGILNGKISEVPSGNGGFGYDPVFIPEGYDKTLAELTPEEKNSISHRGHSLRQLSKFLNNHVS</sequence>
<evidence type="ECO:0000256" key="4">
    <source>
        <dbReference type="ARBA" id="ARBA00022723"/>
    </source>
</evidence>
<comment type="similarity">
    <text evidence="2">Belongs to the HAM1 NTPase family.</text>
</comment>
<keyword evidence="5" id="KW-0547">Nucleotide-binding</keyword>
<evidence type="ECO:0000256" key="8">
    <source>
        <dbReference type="ARBA" id="ARBA00023080"/>
    </source>
</evidence>
<dbReference type="InterPro" id="IPR029001">
    <property type="entry name" value="ITPase-like_fam"/>
</dbReference>
<dbReference type="FunFam" id="3.90.950.10:FF:000001">
    <property type="entry name" value="dITP/XTP pyrophosphatase"/>
    <property type="match status" value="1"/>
</dbReference>
<evidence type="ECO:0000256" key="3">
    <source>
        <dbReference type="ARBA" id="ARBA00011738"/>
    </source>
</evidence>
<protein>
    <recommendedName>
        <fullName evidence="12">dITP/XTP pyrophosphatase</fullName>
        <ecNumber evidence="11">3.6.1.66</ecNumber>
    </recommendedName>
    <alternativeName>
        <fullName evidence="13">Non-canonical purine NTP pyrophosphatase</fullName>
    </alternativeName>
    <alternativeName>
        <fullName evidence="14">Non-standard purine NTP pyrophosphatase</fullName>
    </alternativeName>
    <alternativeName>
        <fullName evidence="16">Nucleoside-triphosphate diphosphatase</fullName>
    </alternativeName>
    <alternativeName>
        <fullName evidence="15">Nucleoside-triphosphate pyrophosphatase</fullName>
    </alternativeName>
</protein>
<evidence type="ECO:0000256" key="6">
    <source>
        <dbReference type="ARBA" id="ARBA00022801"/>
    </source>
</evidence>
<accession>A0A645FTM5</accession>
<dbReference type="GO" id="GO:0036222">
    <property type="term" value="F:XTP diphosphatase activity"/>
    <property type="evidence" value="ECO:0007669"/>
    <property type="project" value="UniProtKB-ARBA"/>
</dbReference>
<reference evidence="17" key="1">
    <citation type="submission" date="2019-08" db="EMBL/GenBank/DDBJ databases">
        <authorList>
            <person name="Kucharzyk K."/>
            <person name="Murdoch R.W."/>
            <person name="Higgins S."/>
            <person name="Loffler F."/>
        </authorList>
    </citation>
    <scope>NUCLEOTIDE SEQUENCE</scope>
</reference>
<evidence type="ECO:0000256" key="16">
    <source>
        <dbReference type="ARBA" id="ARBA00083635"/>
    </source>
</evidence>
<keyword evidence="4" id="KW-0479">Metal-binding</keyword>
<dbReference type="GO" id="GO:0017111">
    <property type="term" value="F:ribonucleoside triphosphate phosphatase activity"/>
    <property type="evidence" value="ECO:0007669"/>
    <property type="project" value="InterPro"/>
</dbReference>
<evidence type="ECO:0000256" key="15">
    <source>
        <dbReference type="ARBA" id="ARBA00083186"/>
    </source>
</evidence>
<comment type="catalytic activity">
    <reaction evidence="9">
        <text>dITP + H2O = dIMP + diphosphate + H(+)</text>
        <dbReference type="Rhea" id="RHEA:28342"/>
        <dbReference type="ChEBI" id="CHEBI:15377"/>
        <dbReference type="ChEBI" id="CHEBI:15378"/>
        <dbReference type="ChEBI" id="CHEBI:33019"/>
        <dbReference type="ChEBI" id="CHEBI:61194"/>
        <dbReference type="ChEBI" id="CHEBI:61382"/>
        <dbReference type="EC" id="3.6.1.66"/>
    </reaction>
</comment>
<dbReference type="NCBIfam" id="TIGR00042">
    <property type="entry name" value="RdgB/HAM1 family non-canonical purine NTP pyrophosphatase"/>
    <property type="match status" value="1"/>
</dbReference>
<keyword evidence="7" id="KW-0460">Magnesium</keyword>
<evidence type="ECO:0000313" key="17">
    <source>
        <dbReference type="EMBL" id="MPN16819.1"/>
    </source>
</evidence>
<evidence type="ECO:0000256" key="12">
    <source>
        <dbReference type="ARBA" id="ARBA00071289"/>
    </source>
</evidence>
<dbReference type="EMBL" id="VSSQ01063818">
    <property type="protein sequence ID" value="MPN16819.1"/>
    <property type="molecule type" value="Genomic_DNA"/>
</dbReference>
<evidence type="ECO:0000256" key="14">
    <source>
        <dbReference type="ARBA" id="ARBA00078805"/>
    </source>
</evidence>
<evidence type="ECO:0000256" key="13">
    <source>
        <dbReference type="ARBA" id="ARBA00075987"/>
    </source>
</evidence>
<dbReference type="GO" id="GO:0009146">
    <property type="term" value="P:purine nucleoside triphosphate catabolic process"/>
    <property type="evidence" value="ECO:0007669"/>
    <property type="project" value="UniProtKB-ARBA"/>
</dbReference>